<keyword evidence="2" id="KW-0808">Transferase</keyword>
<dbReference type="Pfam" id="PF13649">
    <property type="entry name" value="Methyltransf_25"/>
    <property type="match status" value="1"/>
</dbReference>
<dbReference type="Gene3D" id="3.40.50.150">
    <property type="entry name" value="Vaccinia Virus protein VP39"/>
    <property type="match status" value="1"/>
</dbReference>
<comment type="caution">
    <text evidence="5">The sequence shown here is derived from an EMBL/GenBank/DDBJ whole genome shotgun (WGS) entry which is preliminary data.</text>
</comment>
<evidence type="ECO:0000259" key="4">
    <source>
        <dbReference type="Pfam" id="PF13649"/>
    </source>
</evidence>
<dbReference type="InterPro" id="IPR041698">
    <property type="entry name" value="Methyltransf_25"/>
</dbReference>
<dbReference type="Proteomes" id="UP000886251">
    <property type="component" value="Unassembled WGS sequence"/>
</dbReference>
<sequence length="199" mass="22067">MVEQQRERWDRRHGEAPDLGQVARVLAENDHLVTPGGDALDLACGRGASALHLARLGLRVSAWDLSPVAIERLSRAAEAEGLRIDARVRDVVERPPPALGFDLILVSYFLERALVPHILAALRPGGLLFYQTFTRTAVSDLGPSNPEWRLADNELLQLFQPLRLRVYREEGRLGDLQRGCRDIAMLVGEKAGTPSLPVR</sequence>
<dbReference type="SUPFAM" id="SSF53335">
    <property type="entry name" value="S-adenosyl-L-methionine-dependent methyltransferases"/>
    <property type="match status" value="1"/>
</dbReference>
<dbReference type="CDD" id="cd02440">
    <property type="entry name" value="AdoMet_MTases"/>
    <property type="match status" value="1"/>
</dbReference>
<accession>A0A831RPF2</accession>
<evidence type="ECO:0000256" key="1">
    <source>
        <dbReference type="ARBA" id="ARBA00022603"/>
    </source>
</evidence>
<evidence type="ECO:0000256" key="3">
    <source>
        <dbReference type="ARBA" id="ARBA00022691"/>
    </source>
</evidence>
<dbReference type="AlphaFoldDB" id="A0A831RPF2"/>
<protein>
    <submittedName>
        <fullName evidence="5">Methyltransferase domain-containing protein</fullName>
    </submittedName>
</protein>
<dbReference type="PANTHER" id="PTHR43464">
    <property type="entry name" value="METHYLTRANSFERASE"/>
    <property type="match status" value="1"/>
</dbReference>
<proteinExistence type="predicted"/>
<dbReference type="InterPro" id="IPR029063">
    <property type="entry name" value="SAM-dependent_MTases_sf"/>
</dbReference>
<gene>
    <name evidence="5" type="ORF">ENI96_09640</name>
</gene>
<keyword evidence="1 5" id="KW-0489">Methyltransferase</keyword>
<reference evidence="5" key="1">
    <citation type="journal article" date="2020" name="mSystems">
        <title>Genome- and Community-Level Interaction Insights into Carbon Utilization and Element Cycling Functions of Hydrothermarchaeota in Hydrothermal Sediment.</title>
        <authorList>
            <person name="Zhou Z."/>
            <person name="Liu Y."/>
            <person name="Xu W."/>
            <person name="Pan J."/>
            <person name="Luo Z.H."/>
            <person name="Li M."/>
        </authorList>
    </citation>
    <scope>NUCLEOTIDE SEQUENCE [LARGE SCALE GENOMIC DNA]</scope>
    <source>
        <strain evidence="5">HyVt-443</strain>
    </source>
</reference>
<evidence type="ECO:0000256" key="2">
    <source>
        <dbReference type="ARBA" id="ARBA00022679"/>
    </source>
</evidence>
<dbReference type="EMBL" id="DRKP01000112">
    <property type="protein sequence ID" value="HEB96675.1"/>
    <property type="molecule type" value="Genomic_DNA"/>
</dbReference>
<dbReference type="GO" id="GO:0032259">
    <property type="term" value="P:methylation"/>
    <property type="evidence" value="ECO:0007669"/>
    <property type="project" value="UniProtKB-KW"/>
</dbReference>
<dbReference type="PANTHER" id="PTHR43464:SF19">
    <property type="entry name" value="UBIQUINONE BIOSYNTHESIS O-METHYLTRANSFERASE, MITOCHONDRIAL"/>
    <property type="match status" value="1"/>
</dbReference>
<feature type="domain" description="Methyltransferase" evidence="4">
    <location>
        <begin position="40"/>
        <end position="126"/>
    </location>
</feature>
<name>A0A831RPF2_9GAMM</name>
<evidence type="ECO:0000313" key="5">
    <source>
        <dbReference type="EMBL" id="HEB96675.1"/>
    </source>
</evidence>
<organism evidence="5">
    <name type="scientific">Sedimenticola thiotaurini</name>
    <dbReference type="NCBI Taxonomy" id="1543721"/>
    <lineage>
        <taxon>Bacteria</taxon>
        <taxon>Pseudomonadati</taxon>
        <taxon>Pseudomonadota</taxon>
        <taxon>Gammaproteobacteria</taxon>
        <taxon>Chromatiales</taxon>
        <taxon>Sedimenticolaceae</taxon>
        <taxon>Sedimenticola</taxon>
    </lineage>
</organism>
<keyword evidence="3" id="KW-0949">S-adenosyl-L-methionine</keyword>
<dbReference type="GO" id="GO:0008168">
    <property type="term" value="F:methyltransferase activity"/>
    <property type="evidence" value="ECO:0007669"/>
    <property type="project" value="UniProtKB-KW"/>
</dbReference>